<dbReference type="PANTHER" id="PTHR30146">
    <property type="entry name" value="LACI-RELATED TRANSCRIPTIONAL REPRESSOR"/>
    <property type="match status" value="1"/>
</dbReference>
<dbReference type="EMBL" id="JAVREO010000003">
    <property type="protein sequence ID" value="MDT0265758.1"/>
    <property type="molecule type" value="Genomic_DNA"/>
</dbReference>
<dbReference type="PANTHER" id="PTHR30146:SF147">
    <property type="entry name" value="HTH-TYPE TRANSCRIPTIONAL REGULATOR DEGA"/>
    <property type="match status" value="1"/>
</dbReference>
<dbReference type="Gene3D" id="3.40.50.2300">
    <property type="match status" value="2"/>
</dbReference>
<reference evidence="7" key="1">
    <citation type="submission" date="2023-07" db="EMBL/GenBank/DDBJ databases">
        <title>30 novel species of actinomycetes from the DSMZ collection.</title>
        <authorList>
            <person name="Nouioui I."/>
        </authorList>
    </citation>
    <scope>NUCLEOTIDE SEQUENCE [LARGE SCALE GENOMIC DNA]</scope>
    <source>
        <strain evidence="7">DSM 44915</strain>
    </source>
</reference>
<dbReference type="GO" id="GO:0003677">
    <property type="term" value="F:DNA binding"/>
    <property type="evidence" value="ECO:0007669"/>
    <property type="project" value="UniProtKB-KW"/>
</dbReference>
<gene>
    <name evidence="6" type="ORF">RM844_05570</name>
</gene>
<dbReference type="InterPro" id="IPR028082">
    <property type="entry name" value="Peripla_BP_I"/>
</dbReference>
<comment type="caution">
    <text evidence="6">The sequence shown here is derived from an EMBL/GenBank/DDBJ whole genome shotgun (WGS) entry which is preliminary data.</text>
</comment>
<dbReference type="InterPro" id="IPR000843">
    <property type="entry name" value="HTH_LacI"/>
</dbReference>
<keyword evidence="7" id="KW-1185">Reference proteome</keyword>
<protein>
    <submittedName>
        <fullName evidence="6">LacI family DNA-binding transcriptional regulator</fullName>
    </submittedName>
</protein>
<dbReference type="InterPro" id="IPR046335">
    <property type="entry name" value="LacI/GalR-like_sensor"/>
</dbReference>
<dbReference type="SUPFAM" id="SSF47413">
    <property type="entry name" value="lambda repressor-like DNA-binding domains"/>
    <property type="match status" value="1"/>
</dbReference>
<evidence type="ECO:0000259" key="5">
    <source>
        <dbReference type="PROSITE" id="PS50932"/>
    </source>
</evidence>
<feature type="region of interest" description="Disordered" evidence="4">
    <location>
        <begin position="327"/>
        <end position="347"/>
    </location>
</feature>
<dbReference type="PROSITE" id="PS50932">
    <property type="entry name" value="HTH_LACI_2"/>
    <property type="match status" value="1"/>
</dbReference>
<name>A0ABU2JL99_9ACTN</name>
<evidence type="ECO:0000256" key="4">
    <source>
        <dbReference type="SAM" id="MobiDB-lite"/>
    </source>
</evidence>
<evidence type="ECO:0000313" key="6">
    <source>
        <dbReference type="EMBL" id="MDT0265758.1"/>
    </source>
</evidence>
<evidence type="ECO:0000313" key="7">
    <source>
        <dbReference type="Proteomes" id="UP001183410"/>
    </source>
</evidence>
<keyword evidence="1" id="KW-0805">Transcription regulation</keyword>
<dbReference type="CDD" id="cd06267">
    <property type="entry name" value="PBP1_LacI_sugar_binding-like"/>
    <property type="match status" value="1"/>
</dbReference>
<dbReference type="Pfam" id="PF00356">
    <property type="entry name" value="LacI"/>
    <property type="match status" value="1"/>
</dbReference>
<dbReference type="Pfam" id="PF13377">
    <property type="entry name" value="Peripla_BP_3"/>
    <property type="match status" value="1"/>
</dbReference>
<evidence type="ECO:0000256" key="3">
    <source>
        <dbReference type="ARBA" id="ARBA00023163"/>
    </source>
</evidence>
<keyword evidence="2 6" id="KW-0238">DNA-binding</keyword>
<dbReference type="InterPro" id="IPR010982">
    <property type="entry name" value="Lambda_DNA-bd_dom_sf"/>
</dbReference>
<dbReference type="SUPFAM" id="SSF53822">
    <property type="entry name" value="Periplasmic binding protein-like I"/>
    <property type="match status" value="1"/>
</dbReference>
<sequence>MVSIADVAARAGVSPTTVSHALSGKRKVSDRVRARVESAMQELGYVPSRSAQNLAIGRTRVVGLIVPDIRNSFFADLTHGVEAAAIRHGYNVILCTTGFDHAREVDYLAMIRSRAVDGLIYAAGAPPTNSQLGALLGDLPLVLVDEEVPGASAPSFVSDNLAGGRLAAEHLLGLGHRRALVIAADGGLVSSDLRVAGFRECWEASGAEPPLLASGAFTEEGGRAAIGRHPEVGAADGPTAVFAVNDLMALGAIGALQQAGVDVPGRVSVVGFDDIPAGRYAHPRLTTVRQDVDELGRRAALALIAALADEPAERTDQPDRHVLPVSLTVRQSTAAPTTDQGKVVNRG</sequence>
<evidence type="ECO:0000256" key="1">
    <source>
        <dbReference type="ARBA" id="ARBA00023015"/>
    </source>
</evidence>
<keyword evidence="3" id="KW-0804">Transcription</keyword>
<proteinExistence type="predicted"/>
<dbReference type="SMART" id="SM00354">
    <property type="entry name" value="HTH_LACI"/>
    <property type="match status" value="1"/>
</dbReference>
<dbReference type="PROSITE" id="PS00356">
    <property type="entry name" value="HTH_LACI_1"/>
    <property type="match status" value="1"/>
</dbReference>
<accession>A0ABU2JL99</accession>
<organism evidence="6 7">
    <name type="scientific">Streptomyces chisholmiae</name>
    <dbReference type="NCBI Taxonomy" id="3075540"/>
    <lineage>
        <taxon>Bacteria</taxon>
        <taxon>Bacillati</taxon>
        <taxon>Actinomycetota</taxon>
        <taxon>Actinomycetes</taxon>
        <taxon>Kitasatosporales</taxon>
        <taxon>Streptomycetaceae</taxon>
        <taxon>Streptomyces</taxon>
    </lineage>
</organism>
<feature type="compositionally biased region" description="Polar residues" evidence="4">
    <location>
        <begin position="328"/>
        <end position="340"/>
    </location>
</feature>
<dbReference type="Gene3D" id="1.10.260.40">
    <property type="entry name" value="lambda repressor-like DNA-binding domains"/>
    <property type="match status" value="1"/>
</dbReference>
<feature type="domain" description="HTH lacI-type" evidence="5">
    <location>
        <begin position="2"/>
        <end position="56"/>
    </location>
</feature>
<dbReference type="Proteomes" id="UP001183410">
    <property type="component" value="Unassembled WGS sequence"/>
</dbReference>
<dbReference type="RefSeq" id="WP_311665435.1">
    <property type="nucleotide sequence ID" value="NZ_JAVREO010000003.1"/>
</dbReference>
<dbReference type="CDD" id="cd01392">
    <property type="entry name" value="HTH_LacI"/>
    <property type="match status" value="1"/>
</dbReference>
<evidence type="ECO:0000256" key="2">
    <source>
        <dbReference type="ARBA" id="ARBA00023125"/>
    </source>
</evidence>